<evidence type="ECO:0000313" key="1">
    <source>
        <dbReference type="EMBL" id="KAK6118001.1"/>
    </source>
</evidence>
<protein>
    <submittedName>
        <fullName evidence="1">Uncharacterized protein</fullName>
    </submittedName>
</protein>
<reference evidence="1 2" key="1">
    <citation type="journal article" date="2021" name="Comput. Struct. Biotechnol. J.">
        <title>De novo genome assembly of the potent medicinal plant Rehmannia glutinosa using nanopore technology.</title>
        <authorList>
            <person name="Ma L."/>
            <person name="Dong C."/>
            <person name="Song C."/>
            <person name="Wang X."/>
            <person name="Zheng X."/>
            <person name="Niu Y."/>
            <person name="Chen S."/>
            <person name="Feng W."/>
        </authorList>
    </citation>
    <scope>NUCLEOTIDE SEQUENCE [LARGE SCALE GENOMIC DNA]</scope>
    <source>
        <strain evidence="1">DH-2019</strain>
    </source>
</reference>
<organism evidence="1 2">
    <name type="scientific">Rehmannia glutinosa</name>
    <name type="common">Chinese foxglove</name>
    <dbReference type="NCBI Taxonomy" id="99300"/>
    <lineage>
        <taxon>Eukaryota</taxon>
        <taxon>Viridiplantae</taxon>
        <taxon>Streptophyta</taxon>
        <taxon>Embryophyta</taxon>
        <taxon>Tracheophyta</taxon>
        <taxon>Spermatophyta</taxon>
        <taxon>Magnoliopsida</taxon>
        <taxon>eudicotyledons</taxon>
        <taxon>Gunneridae</taxon>
        <taxon>Pentapetalae</taxon>
        <taxon>asterids</taxon>
        <taxon>lamiids</taxon>
        <taxon>Lamiales</taxon>
        <taxon>Orobanchaceae</taxon>
        <taxon>Rehmannieae</taxon>
        <taxon>Rehmannia</taxon>
    </lineage>
</organism>
<accession>A0ABR0U740</accession>
<dbReference type="PANTHER" id="PTHR47592:SF27">
    <property type="entry name" value="OS08G0421700 PROTEIN"/>
    <property type="match status" value="1"/>
</dbReference>
<dbReference type="PANTHER" id="PTHR47592">
    <property type="entry name" value="PBF68 PROTEIN"/>
    <property type="match status" value="1"/>
</dbReference>
<dbReference type="Pfam" id="PF14223">
    <property type="entry name" value="Retrotran_gag_2"/>
    <property type="match status" value="1"/>
</dbReference>
<sequence length="204" mass="23461">MASTSRTPIIPPAQAEKSEKFIGFDFKRWQQKMLFYLTTLSLAKYMTEDAPIVAENETNAEKCAAFDAWGQGDFLCRNYVLNGLSDALYSVYCAVKSSKELWDSLEKKYKTEDAGTKKFVVGKFLDFVMVDSKTVMEQVQKFQLILHEISAKGMALLEAFQVAAIIEKLPSLWKDFKNYLKHKRKEMGIEDLIVRLRIEEDNEN</sequence>
<comment type="caution">
    <text evidence="1">The sequence shown here is derived from an EMBL/GenBank/DDBJ whole genome shotgun (WGS) entry which is preliminary data.</text>
</comment>
<evidence type="ECO:0000313" key="2">
    <source>
        <dbReference type="Proteomes" id="UP001318860"/>
    </source>
</evidence>
<name>A0ABR0U740_REHGL</name>
<dbReference type="EMBL" id="JABTTQ020003379">
    <property type="protein sequence ID" value="KAK6118001.1"/>
    <property type="molecule type" value="Genomic_DNA"/>
</dbReference>
<proteinExistence type="predicted"/>
<gene>
    <name evidence="1" type="ORF">DH2020_048256</name>
</gene>
<keyword evidence="2" id="KW-1185">Reference proteome</keyword>
<dbReference type="Proteomes" id="UP001318860">
    <property type="component" value="Unassembled WGS sequence"/>
</dbReference>